<evidence type="ECO:0000313" key="3">
    <source>
        <dbReference type="EMBL" id="MPN44653.1"/>
    </source>
</evidence>
<gene>
    <name evidence="3" type="ORF">SDC9_192218</name>
</gene>
<organism evidence="3">
    <name type="scientific">bioreactor metagenome</name>
    <dbReference type="NCBI Taxonomy" id="1076179"/>
    <lineage>
        <taxon>unclassified sequences</taxon>
        <taxon>metagenomes</taxon>
        <taxon>ecological metagenomes</taxon>
    </lineage>
</organism>
<keyword evidence="2" id="KW-0472">Membrane</keyword>
<reference evidence="3" key="1">
    <citation type="submission" date="2019-08" db="EMBL/GenBank/DDBJ databases">
        <authorList>
            <person name="Kucharzyk K."/>
            <person name="Murdoch R.W."/>
            <person name="Higgins S."/>
            <person name="Loffler F."/>
        </authorList>
    </citation>
    <scope>NUCLEOTIDE SEQUENCE</scope>
</reference>
<evidence type="ECO:0000256" key="1">
    <source>
        <dbReference type="SAM" id="MobiDB-lite"/>
    </source>
</evidence>
<accession>A0A645IB56</accession>
<protein>
    <submittedName>
        <fullName evidence="3">Uncharacterized protein</fullName>
    </submittedName>
</protein>
<dbReference type="EMBL" id="VSSQ01103942">
    <property type="protein sequence ID" value="MPN44653.1"/>
    <property type="molecule type" value="Genomic_DNA"/>
</dbReference>
<feature type="transmembrane region" description="Helical" evidence="2">
    <location>
        <begin position="123"/>
        <end position="141"/>
    </location>
</feature>
<feature type="compositionally biased region" description="Basic and acidic residues" evidence="1">
    <location>
        <begin position="85"/>
        <end position="103"/>
    </location>
</feature>
<keyword evidence="2" id="KW-0812">Transmembrane</keyword>
<dbReference type="AlphaFoldDB" id="A0A645IB56"/>
<feature type="region of interest" description="Disordered" evidence="1">
    <location>
        <begin position="85"/>
        <end position="108"/>
    </location>
</feature>
<sequence length="147" mass="15818">MEGKQILLTGHVNLKVELPEKGSVEIRRKGEFISSSGSDDQFVFLGLEPDNSYTVKAALNSGNSLEEKEKEVFLKTDSLINFRGEEAKTKKSDSTQGGEKEETSSAGVSGEGFSIFGSSSGHLIGYLLIGAVNLAGLFIIVKIMKKD</sequence>
<name>A0A645IB56_9ZZZZ</name>
<comment type="caution">
    <text evidence="3">The sequence shown here is derived from an EMBL/GenBank/DDBJ whole genome shotgun (WGS) entry which is preliminary data.</text>
</comment>
<evidence type="ECO:0000256" key="2">
    <source>
        <dbReference type="SAM" id="Phobius"/>
    </source>
</evidence>
<keyword evidence="2" id="KW-1133">Transmembrane helix</keyword>
<proteinExistence type="predicted"/>